<evidence type="ECO:0000313" key="2">
    <source>
        <dbReference type="EMBL" id="CDY54233.1"/>
    </source>
</evidence>
<dbReference type="STRING" id="3708.A0A078IYP8"/>
<proteinExistence type="predicted"/>
<dbReference type="PANTHER" id="PTHR19845">
    <property type="entry name" value="KATANIN P80 SUBUNIT"/>
    <property type="match status" value="1"/>
</dbReference>
<dbReference type="Gene3D" id="2.130.10.10">
    <property type="entry name" value="YVTN repeat-like/Quinoprotein amine dehydrogenase"/>
    <property type="match status" value="2"/>
</dbReference>
<dbReference type="AlphaFoldDB" id="A0A078IYP8"/>
<organism evidence="2 3">
    <name type="scientific">Brassica napus</name>
    <name type="common">Rape</name>
    <dbReference type="NCBI Taxonomy" id="3708"/>
    <lineage>
        <taxon>Eukaryota</taxon>
        <taxon>Viridiplantae</taxon>
        <taxon>Streptophyta</taxon>
        <taxon>Embryophyta</taxon>
        <taxon>Tracheophyta</taxon>
        <taxon>Spermatophyta</taxon>
        <taxon>Magnoliopsida</taxon>
        <taxon>eudicotyledons</taxon>
        <taxon>Gunneridae</taxon>
        <taxon>Pentapetalae</taxon>
        <taxon>rosids</taxon>
        <taxon>malvids</taxon>
        <taxon>Brassicales</taxon>
        <taxon>Brassicaceae</taxon>
        <taxon>Brassiceae</taxon>
        <taxon>Brassica</taxon>
    </lineage>
</organism>
<dbReference type="SMART" id="SM00320">
    <property type="entry name" value="WD40"/>
    <property type="match status" value="3"/>
</dbReference>
<dbReference type="InterPro" id="IPR015943">
    <property type="entry name" value="WD40/YVTN_repeat-like_dom_sf"/>
</dbReference>
<gene>
    <name evidence="2" type="primary">BnaC08g49900D</name>
    <name evidence="2" type="ORF">GSBRNA2T00013633001</name>
</gene>
<sequence length="186" mass="20662">MDVTSSYRLGCIKSVASITSILFICLRICSSHAHHNITSGSSDANLKIWDIRKKGCIQTYKGHTRGISTVKFTPDGRWLVSGGLDNVVKLLHEFKFHDGPIRSLDSHPLEFLLATGSADRTVKPEATGVRSIAFHPDGQTLFCGLDDGLKVYSWEPMICRDSVWVWVSDISKLEPLELDLRMGMNA</sequence>
<dbReference type="Pfam" id="PF00400">
    <property type="entry name" value="WD40"/>
    <property type="match status" value="3"/>
</dbReference>
<protein>
    <submittedName>
        <fullName evidence="2">BnaC08g49900D protein</fullName>
    </submittedName>
</protein>
<feature type="repeat" description="WD" evidence="1">
    <location>
        <begin position="37"/>
        <end position="59"/>
    </location>
</feature>
<dbReference type="Proteomes" id="UP000028999">
    <property type="component" value="Unassembled WGS sequence"/>
</dbReference>
<accession>A0A078IYP8</accession>
<dbReference type="InterPro" id="IPR036322">
    <property type="entry name" value="WD40_repeat_dom_sf"/>
</dbReference>
<dbReference type="SUPFAM" id="SSF50978">
    <property type="entry name" value="WD40 repeat-like"/>
    <property type="match status" value="1"/>
</dbReference>
<dbReference type="Gramene" id="CDY54233">
    <property type="protein sequence ID" value="CDY54233"/>
    <property type="gene ID" value="GSBRNA2T00013633001"/>
</dbReference>
<dbReference type="EMBL" id="LK033293">
    <property type="protein sequence ID" value="CDY54233.1"/>
    <property type="molecule type" value="Genomic_DNA"/>
</dbReference>
<dbReference type="PROSITE" id="PS50294">
    <property type="entry name" value="WD_REPEATS_REGION"/>
    <property type="match status" value="1"/>
</dbReference>
<dbReference type="PaxDb" id="3708-A0A078IYP8"/>
<keyword evidence="1" id="KW-0853">WD repeat</keyword>
<dbReference type="InterPro" id="IPR001680">
    <property type="entry name" value="WD40_rpt"/>
</dbReference>
<evidence type="ECO:0000313" key="3">
    <source>
        <dbReference type="Proteomes" id="UP000028999"/>
    </source>
</evidence>
<name>A0A078IYP8_BRANA</name>
<dbReference type="PROSITE" id="PS50082">
    <property type="entry name" value="WD_REPEATS_2"/>
    <property type="match status" value="2"/>
</dbReference>
<evidence type="ECO:0000256" key="1">
    <source>
        <dbReference type="PROSITE-ProRule" id="PRU00221"/>
    </source>
</evidence>
<dbReference type="PANTHER" id="PTHR19845:SF19">
    <property type="entry name" value="KATANIN P80 WD40 REPEAT-CONTAINING SUBUNIT B1 HOMOLOG KTN80.1"/>
    <property type="match status" value="1"/>
</dbReference>
<reference evidence="2 3" key="1">
    <citation type="journal article" date="2014" name="Science">
        <title>Plant genetics. Early allopolyploid evolution in the post-Neolithic Brassica napus oilseed genome.</title>
        <authorList>
            <person name="Chalhoub B."/>
            <person name="Denoeud F."/>
            <person name="Liu S."/>
            <person name="Parkin I.A."/>
            <person name="Tang H."/>
            <person name="Wang X."/>
            <person name="Chiquet J."/>
            <person name="Belcram H."/>
            <person name="Tong C."/>
            <person name="Samans B."/>
            <person name="Correa M."/>
            <person name="Da Silva C."/>
            <person name="Just J."/>
            <person name="Falentin C."/>
            <person name="Koh C.S."/>
            <person name="Le Clainche I."/>
            <person name="Bernard M."/>
            <person name="Bento P."/>
            <person name="Noel B."/>
            <person name="Labadie K."/>
            <person name="Alberti A."/>
            <person name="Charles M."/>
            <person name="Arnaud D."/>
            <person name="Guo H."/>
            <person name="Daviaud C."/>
            <person name="Alamery S."/>
            <person name="Jabbari K."/>
            <person name="Zhao M."/>
            <person name="Edger P.P."/>
            <person name="Chelaifa H."/>
            <person name="Tack D."/>
            <person name="Lassalle G."/>
            <person name="Mestiri I."/>
            <person name="Schnel N."/>
            <person name="Le Paslier M.C."/>
            <person name="Fan G."/>
            <person name="Renault V."/>
            <person name="Bayer P.E."/>
            <person name="Golicz A.A."/>
            <person name="Manoli S."/>
            <person name="Lee T.H."/>
            <person name="Thi V.H."/>
            <person name="Chalabi S."/>
            <person name="Hu Q."/>
            <person name="Fan C."/>
            <person name="Tollenaere R."/>
            <person name="Lu Y."/>
            <person name="Battail C."/>
            <person name="Shen J."/>
            <person name="Sidebottom C.H."/>
            <person name="Wang X."/>
            <person name="Canaguier A."/>
            <person name="Chauveau A."/>
            <person name="Berard A."/>
            <person name="Deniot G."/>
            <person name="Guan M."/>
            <person name="Liu Z."/>
            <person name="Sun F."/>
            <person name="Lim Y.P."/>
            <person name="Lyons E."/>
            <person name="Town C.D."/>
            <person name="Bancroft I."/>
            <person name="Wang X."/>
            <person name="Meng J."/>
            <person name="Ma J."/>
            <person name="Pires J.C."/>
            <person name="King G.J."/>
            <person name="Brunel D."/>
            <person name="Delourme R."/>
            <person name="Renard M."/>
            <person name="Aury J.M."/>
            <person name="Adams K.L."/>
            <person name="Batley J."/>
            <person name="Snowdon R.J."/>
            <person name="Tost J."/>
            <person name="Edwards D."/>
            <person name="Zhou Y."/>
            <person name="Hua W."/>
            <person name="Sharpe A.G."/>
            <person name="Paterson A.H."/>
            <person name="Guan C."/>
            <person name="Wincker P."/>
        </authorList>
    </citation>
    <scope>NUCLEOTIDE SEQUENCE [LARGE SCALE GENOMIC DNA]</scope>
    <source>
        <strain evidence="3">cv. Darmor-bzh</strain>
    </source>
</reference>
<keyword evidence="3" id="KW-1185">Reference proteome</keyword>
<feature type="repeat" description="WD" evidence="1">
    <location>
        <begin position="60"/>
        <end position="90"/>
    </location>
</feature>
<dbReference type="OMA" id="ARHNITS"/>